<evidence type="ECO:0000313" key="17">
    <source>
        <dbReference type="EMBL" id="UOP04833.1"/>
    </source>
</evidence>
<proteinExistence type="inferred from homology"/>
<dbReference type="RefSeq" id="WP_084165912.1">
    <property type="nucleotide sequence ID" value="NZ_CP091521.1"/>
</dbReference>
<dbReference type="Gene3D" id="3.30.70.890">
    <property type="entry name" value="GHMP kinase, C-terminal domain"/>
    <property type="match status" value="1"/>
</dbReference>
<dbReference type="InterPro" id="IPR022963">
    <property type="entry name" value="Galactokinase_bac"/>
</dbReference>
<evidence type="ECO:0000259" key="14">
    <source>
        <dbReference type="Pfam" id="PF00288"/>
    </source>
</evidence>
<dbReference type="Pfam" id="PF10509">
    <property type="entry name" value="GalKase_gal_bdg"/>
    <property type="match status" value="1"/>
</dbReference>
<keyword evidence="6 11" id="KW-0418">Kinase</keyword>
<evidence type="ECO:0000256" key="13">
    <source>
        <dbReference type="SAM" id="MobiDB-lite"/>
    </source>
</evidence>
<dbReference type="NCBIfam" id="TIGR00131">
    <property type="entry name" value="gal_kin"/>
    <property type="match status" value="1"/>
</dbReference>
<dbReference type="GO" id="GO:0005524">
    <property type="term" value="F:ATP binding"/>
    <property type="evidence" value="ECO:0007669"/>
    <property type="project" value="UniProtKB-UniRule"/>
</dbReference>
<sequence length="404" mass="43192">MNTLAASFRQAFRSEPALLVRAPGRVNLIGEHTDYNDGFVLPCAIDFAATVAVAPNGLGRFRVYAADYAAHDEFPATQLPAHSPQTWANYVRAVVWAFAQRGLLPPHGADMAVGGNVPQGAGLSSSAALQVGVAKALQTLYGWDGDATALAQLAQAAENGFVGCRCGIMDQLASARGRAGHALLIDCRSLETEAVPLPQDWRVMIVHSNVQRGLVGSEYNLRRQQCETAARHFGVAALRDLDEAAFEAGKRGLDATVARRARYIIRENRRTLDAAEALRRNDAAAVSRLMAQSHAGMRDEFEITHPAVDTLVALLNDVAGTHGGARMTGGGFGGCVVALLPQALLAEARQHLAAHYHARTGLREQIFVCTPQNGAAVLPPESWQTPEQNGNGAATNTNRIKELR</sequence>
<dbReference type="Pfam" id="PF08544">
    <property type="entry name" value="GHMP_kinases_C"/>
    <property type="match status" value="1"/>
</dbReference>
<feature type="binding site" evidence="11">
    <location>
        <position position="219"/>
    </location>
    <ligand>
        <name>substrate</name>
    </ligand>
</feature>
<keyword evidence="7 11" id="KW-0067">ATP-binding</keyword>
<dbReference type="PROSITE" id="PS00106">
    <property type="entry name" value="GALACTOKINASE"/>
    <property type="match status" value="1"/>
</dbReference>
<organism evidence="17 18">
    <name type="scientific">Conchiformibius kuhniae</name>
    <dbReference type="NCBI Taxonomy" id="211502"/>
    <lineage>
        <taxon>Bacteria</taxon>
        <taxon>Pseudomonadati</taxon>
        <taxon>Pseudomonadota</taxon>
        <taxon>Betaproteobacteria</taxon>
        <taxon>Neisseriales</taxon>
        <taxon>Neisseriaceae</taxon>
        <taxon>Conchiformibius</taxon>
    </lineage>
</organism>
<dbReference type="InterPro" id="IPR036554">
    <property type="entry name" value="GHMP_kinase_C_sf"/>
</dbReference>
<evidence type="ECO:0000256" key="3">
    <source>
        <dbReference type="ARBA" id="ARBA00022679"/>
    </source>
</evidence>
<evidence type="ECO:0000256" key="5">
    <source>
        <dbReference type="ARBA" id="ARBA00022741"/>
    </source>
</evidence>
<dbReference type="HAMAP" id="MF_00246">
    <property type="entry name" value="Galactokinase"/>
    <property type="match status" value="1"/>
</dbReference>
<dbReference type="GO" id="GO:0005829">
    <property type="term" value="C:cytosol"/>
    <property type="evidence" value="ECO:0007669"/>
    <property type="project" value="TreeGrafter"/>
</dbReference>
<dbReference type="InterPro" id="IPR019741">
    <property type="entry name" value="Galactokinase_CS"/>
</dbReference>
<dbReference type="PANTHER" id="PTHR10457:SF7">
    <property type="entry name" value="GALACTOKINASE-RELATED"/>
    <property type="match status" value="1"/>
</dbReference>
<dbReference type="GO" id="GO:0000287">
    <property type="term" value="F:magnesium ion binding"/>
    <property type="evidence" value="ECO:0007669"/>
    <property type="project" value="UniProtKB-UniRule"/>
</dbReference>
<dbReference type="Pfam" id="PF00288">
    <property type="entry name" value="GHMP_kinases_N"/>
    <property type="match status" value="1"/>
</dbReference>
<evidence type="ECO:0000256" key="7">
    <source>
        <dbReference type="ARBA" id="ARBA00022840"/>
    </source>
</evidence>
<dbReference type="Gene3D" id="3.30.230.10">
    <property type="match status" value="1"/>
</dbReference>
<dbReference type="KEGG" id="ckh:LVJ77_00070"/>
<evidence type="ECO:0000256" key="4">
    <source>
        <dbReference type="ARBA" id="ARBA00022723"/>
    </source>
</evidence>
<dbReference type="InterPro" id="IPR000705">
    <property type="entry name" value="Galactokinase"/>
</dbReference>
<evidence type="ECO:0000313" key="18">
    <source>
        <dbReference type="Proteomes" id="UP000831534"/>
    </source>
</evidence>
<protein>
    <recommendedName>
        <fullName evidence="11 12">Galactokinase</fullName>
        <ecNumber evidence="11 12">2.7.1.6</ecNumber>
    </recommendedName>
    <alternativeName>
        <fullName evidence="11">Galactose kinase</fullName>
    </alternativeName>
</protein>
<dbReference type="PROSITE" id="PS00627">
    <property type="entry name" value="GHMP_KINASES_ATP"/>
    <property type="match status" value="1"/>
</dbReference>
<feature type="compositionally biased region" description="Polar residues" evidence="13">
    <location>
        <begin position="382"/>
        <end position="398"/>
    </location>
</feature>
<dbReference type="EC" id="2.7.1.6" evidence="11 12"/>
<evidence type="ECO:0000259" key="16">
    <source>
        <dbReference type="Pfam" id="PF10509"/>
    </source>
</evidence>
<feature type="site" description="Transition state stabilizer" evidence="11">
    <location>
        <position position="25"/>
    </location>
</feature>
<comment type="subcellular location">
    <subcellularLocation>
        <location evidence="11">Cytoplasm</location>
    </subcellularLocation>
</comment>
<feature type="domain" description="Galactokinase N-terminal" evidence="16">
    <location>
        <begin position="7"/>
        <end position="55"/>
    </location>
</feature>
<evidence type="ECO:0000256" key="2">
    <source>
        <dbReference type="ARBA" id="ARBA00022490"/>
    </source>
</evidence>
<dbReference type="InterPro" id="IPR006204">
    <property type="entry name" value="GHMP_kinase_N_dom"/>
</dbReference>
<feature type="binding site" evidence="11">
    <location>
        <begin position="31"/>
        <end position="34"/>
    </location>
    <ligand>
        <name>substrate</name>
    </ligand>
</feature>
<evidence type="ECO:0000256" key="11">
    <source>
        <dbReference type="HAMAP-Rule" id="MF_00246"/>
    </source>
</evidence>
<keyword evidence="4 11" id="KW-0479">Metal-binding</keyword>
<feature type="binding site" evidence="11">
    <location>
        <begin position="120"/>
        <end position="126"/>
    </location>
    <ligand>
        <name>ATP</name>
        <dbReference type="ChEBI" id="CHEBI:30616"/>
    </ligand>
</feature>
<feature type="binding site" evidence="11">
    <location>
        <position position="126"/>
    </location>
    <ligand>
        <name>Mg(2+)</name>
        <dbReference type="ChEBI" id="CHEBI:18420"/>
    </ligand>
</feature>
<evidence type="ECO:0000256" key="1">
    <source>
        <dbReference type="ARBA" id="ARBA00006566"/>
    </source>
</evidence>
<feature type="binding site" evidence="11">
    <location>
        <position position="158"/>
    </location>
    <ligand>
        <name>Mg(2+)</name>
        <dbReference type="ChEBI" id="CHEBI:18420"/>
    </ligand>
</feature>
<dbReference type="PIRSF" id="PIRSF000530">
    <property type="entry name" value="Galactokinase"/>
    <property type="match status" value="1"/>
</dbReference>
<keyword evidence="18" id="KW-1185">Reference proteome</keyword>
<dbReference type="PRINTS" id="PR00473">
    <property type="entry name" value="GALCTOKINASE"/>
</dbReference>
<dbReference type="InterPro" id="IPR006206">
    <property type="entry name" value="Mevalonate/galactokinase"/>
</dbReference>
<comment type="pathway">
    <text evidence="11">Carbohydrate metabolism; galactose metabolism.</text>
</comment>
<keyword evidence="2 11" id="KW-0963">Cytoplasm</keyword>
<dbReference type="GO" id="GO:0006012">
    <property type="term" value="P:galactose metabolic process"/>
    <property type="evidence" value="ECO:0007669"/>
    <property type="project" value="UniProtKB-UniRule"/>
</dbReference>
<dbReference type="Proteomes" id="UP000831534">
    <property type="component" value="Chromosome"/>
</dbReference>
<dbReference type="GO" id="GO:0004335">
    <property type="term" value="F:galactokinase activity"/>
    <property type="evidence" value="ECO:0007669"/>
    <property type="project" value="UniProtKB-UniRule"/>
</dbReference>
<dbReference type="InterPro" id="IPR019539">
    <property type="entry name" value="GalKase_N"/>
</dbReference>
<dbReference type="SUPFAM" id="SSF55060">
    <property type="entry name" value="GHMP Kinase, C-terminal domain"/>
    <property type="match status" value="1"/>
</dbReference>
<keyword evidence="3 11" id="KW-0808">Transferase</keyword>
<feature type="domain" description="GHMP kinase N-terminal" evidence="14">
    <location>
        <begin position="89"/>
        <end position="177"/>
    </location>
</feature>
<dbReference type="InterPro" id="IPR013750">
    <property type="entry name" value="GHMP_kinase_C_dom"/>
</dbReference>
<dbReference type="InterPro" id="IPR014721">
    <property type="entry name" value="Ribsml_uS5_D2-typ_fold_subgr"/>
</dbReference>
<comment type="function">
    <text evidence="11">Catalyzes the transfer of the gamma-phosphate of ATP to D-galactose to form alpha-D-galactose-1-phosphate (Gal-1-P).</text>
</comment>
<dbReference type="PANTHER" id="PTHR10457">
    <property type="entry name" value="MEVALONATE KINASE/GALACTOKINASE"/>
    <property type="match status" value="1"/>
</dbReference>
<keyword evidence="5 11" id="KW-0547">Nucleotide-binding</keyword>
<evidence type="ECO:0000259" key="15">
    <source>
        <dbReference type="Pfam" id="PF08544"/>
    </source>
</evidence>
<dbReference type="EMBL" id="CP091521">
    <property type="protein sequence ID" value="UOP04833.1"/>
    <property type="molecule type" value="Genomic_DNA"/>
</dbReference>
<dbReference type="AlphaFoldDB" id="A0A8T9MY96"/>
<evidence type="ECO:0000256" key="12">
    <source>
        <dbReference type="NCBIfam" id="TIGR00131"/>
    </source>
</evidence>
<reference evidence="17" key="2">
    <citation type="submission" date="2024-09" db="EMBL/GenBank/DDBJ databases">
        <authorList>
            <person name="Veyrier F.J."/>
        </authorList>
    </citation>
    <scope>NUCLEOTIDE SEQUENCE</scope>
    <source>
        <strain evidence="17">17694</strain>
    </source>
</reference>
<feature type="domain" description="GHMP kinase C-terminal" evidence="15">
    <location>
        <begin position="274"/>
        <end position="357"/>
    </location>
</feature>
<accession>A0A8T9MY96</accession>
<dbReference type="NCBIfam" id="NF003472">
    <property type="entry name" value="PRK05101.1"/>
    <property type="match status" value="1"/>
</dbReference>
<dbReference type="FunFam" id="3.30.70.890:FF:000001">
    <property type="entry name" value="Galactokinase"/>
    <property type="match status" value="1"/>
</dbReference>
<comment type="similarity">
    <text evidence="1 11">Belongs to the GHMP kinase family. GalK subfamily.</text>
</comment>
<gene>
    <name evidence="11 17" type="primary">galK</name>
    <name evidence="17" type="ORF">LVJ77_00070</name>
</gene>
<dbReference type="InterPro" id="IPR006203">
    <property type="entry name" value="GHMP_knse_ATP-bd_CS"/>
</dbReference>
<evidence type="ECO:0000256" key="6">
    <source>
        <dbReference type="ARBA" id="ARBA00022777"/>
    </source>
</evidence>
<dbReference type="InterPro" id="IPR020568">
    <property type="entry name" value="Ribosomal_Su5_D2-typ_SF"/>
</dbReference>
<comment type="caution">
    <text evidence="11">Lacks conserved residue(s) required for the propagation of feature annotation.</text>
</comment>
<feature type="region of interest" description="Disordered" evidence="13">
    <location>
        <begin position="379"/>
        <end position="404"/>
    </location>
</feature>
<keyword evidence="10 11" id="KW-0119">Carbohydrate metabolism</keyword>
<dbReference type="FunFam" id="3.30.230.10:FF:000017">
    <property type="entry name" value="Galactokinase"/>
    <property type="match status" value="1"/>
</dbReference>
<evidence type="ECO:0000256" key="10">
    <source>
        <dbReference type="ARBA" id="ARBA00023277"/>
    </source>
</evidence>
<reference evidence="17" key="1">
    <citation type="journal article" date="2022" name="Res Sq">
        <title>Evolution of multicellular longitudinally dividing oral cavity symbionts (Neisseriaceae).</title>
        <authorList>
            <person name="Nyongesa S."/>
            <person name="Weber P."/>
            <person name="Bernet E."/>
            <person name="Pullido F."/>
            <person name="Nieckarz M."/>
            <person name="Delaby M."/>
            <person name="Nieves C."/>
            <person name="Viehboeck T."/>
            <person name="Krause N."/>
            <person name="Rivera-Millot A."/>
            <person name="Nakamura A."/>
            <person name="Vischer N."/>
            <person name="VanNieuwenhze M."/>
            <person name="Brun Y."/>
            <person name="Cava F."/>
            <person name="Bulgheresi S."/>
            <person name="Veyrier F."/>
        </authorList>
    </citation>
    <scope>NUCLEOTIDE SEQUENCE</scope>
    <source>
        <strain evidence="17">17694</strain>
    </source>
</reference>
<dbReference type="PRINTS" id="PR00959">
    <property type="entry name" value="MEVGALKINASE"/>
</dbReference>
<comment type="catalytic activity">
    <reaction evidence="11">
        <text>alpha-D-galactose + ATP = alpha-D-galactose 1-phosphate + ADP + H(+)</text>
        <dbReference type="Rhea" id="RHEA:13553"/>
        <dbReference type="ChEBI" id="CHEBI:15378"/>
        <dbReference type="ChEBI" id="CHEBI:28061"/>
        <dbReference type="ChEBI" id="CHEBI:30616"/>
        <dbReference type="ChEBI" id="CHEBI:58336"/>
        <dbReference type="ChEBI" id="CHEBI:456216"/>
        <dbReference type="EC" id="2.7.1.6"/>
    </reaction>
</comment>
<keyword evidence="9 11" id="KW-0299">Galactose metabolism</keyword>
<dbReference type="SUPFAM" id="SSF54211">
    <property type="entry name" value="Ribosomal protein S5 domain 2-like"/>
    <property type="match status" value="1"/>
</dbReference>
<feature type="active site" description="Proton acceptor" evidence="11">
    <location>
        <position position="170"/>
    </location>
</feature>
<name>A0A8T9MY96_9NEIS</name>
<keyword evidence="8 11" id="KW-0460">Magnesium</keyword>
<evidence type="ECO:0000256" key="9">
    <source>
        <dbReference type="ARBA" id="ARBA00023144"/>
    </source>
</evidence>
<evidence type="ECO:0000256" key="8">
    <source>
        <dbReference type="ARBA" id="ARBA00022842"/>
    </source>
</evidence>